<proteinExistence type="predicted"/>
<feature type="region of interest" description="Disordered" evidence="1">
    <location>
        <begin position="626"/>
        <end position="656"/>
    </location>
</feature>
<feature type="region of interest" description="Disordered" evidence="1">
    <location>
        <begin position="671"/>
        <end position="733"/>
    </location>
</feature>
<accession>A0A8C5QIC0</accession>
<dbReference type="AlphaFoldDB" id="A0A8C5QIC0"/>
<dbReference type="Ensembl" id="ENSLLET00000040137.1">
    <property type="protein sequence ID" value="ENSLLEP00000038606.1"/>
    <property type="gene ID" value="ENSLLEG00000024498.1"/>
</dbReference>
<feature type="compositionally biased region" description="Low complexity" evidence="1">
    <location>
        <begin position="233"/>
        <end position="257"/>
    </location>
</feature>
<dbReference type="Proteomes" id="UP000694569">
    <property type="component" value="Unplaced"/>
</dbReference>
<evidence type="ECO:0000313" key="3">
    <source>
        <dbReference type="Proteomes" id="UP000694569"/>
    </source>
</evidence>
<evidence type="ECO:0000313" key="2">
    <source>
        <dbReference type="Ensembl" id="ENSLLEP00000038606.1"/>
    </source>
</evidence>
<reference evidence="2" key="1">
    <citation type="submission" date="2025-08" db="UniProtKB">
        <authorList>
            <consortium name="Ensembl"/>
        </authorList>
    </citation>
    <scope>IDENTIFICATION</scope>
</reference>
<feature type="region of interest" description="Disordered" evidence="1">
    <location>
        <begin position="480"/>
        <end position="500"/>
    </location>
</feature>
<protein>
    <submittedName>
        <fullName evidence="2">Uncharacterized protein</fullName>
    </submittedName>
</protein>
<evidence type="ECO:0000256" key="1">
    <source>
        <dbReference type="SAM" id="MobiDB-lite"/>
    </source>
</evidence>
<feature type="compositionally biased region" description="Polar residues" evidence="1">
    <location>
        <begin position="286"/>
        <end position="297"/>
    </location>
</feature>
<dbReference type="GeneTree" id="ENSGT01000000220125"/>
<feature type="region of interest" description="Disordered" evidence="1">
    <location>
        <begin position="187"/>
        <end position="297"/>
    </location>
</feature>
<feature type="compositionally biased region" description="Basic and acidic residues" evidence="1">
    <location>
        <begin position="683"/>
        <end position="703"/>
    </location>
</feature>
<sequence length="733" mass="84115">MSFLSFGWRRDASTHNARPYLSNHGRITKTKHTVGIISRCQESDLKWLVDLLRSDPFEGIVGDVRHLLITNTNAREWKSRAERCTVGILYHTKRHGRVNVTDVPNAMYEEELTFISERYGRERVLVVLDDMEQIDDDEKQRILSNQPKIWSLSSELLLIPHDGKEQAARCKLTEIWRVLGGESEDLLKYNETSEKNQPGKTPERETAAPHPKINSSRESLKTSQNLKHGGGPSSEHSISTTCSGSSGTLNSSSANQSAGKQGYSDQRPVREHHGKTLGSAEDDTQTHQTLTSPDHQISIYSRCPESHYKWLMEKLKAGGGSGNAGHDVRAVCITNTYSNFTAEIPRCTFAILYHTQRWGRINISDIADSLYDNELRDLAQCLGRDNVIVVIDDMKVTSSVEMEKILEQQPSIKRWTKELILFDTNKTNVSEKMEKMRETIKNGISSTDRTWKCASNDTESLDHNQKILETSCGAVNQQGDWEETGNKRQPTSAPCDARPGEGYLPEFTKELLEKHNKETRALIQRFSQELLESQLAQSEEKERGIKGLTKALQDKERAMQEQTQSLKERECTIQEKERTIQKQVQSLKENECKIQDLTKVLQDNKQSKQALEQALQKKDRAMQEKERTMQDMKRSLHEKERTIQEKERTIQEKEHTIQDLKQSLREKVHTIQNQKQTLEEQEGITKEMSQELEERERKIKRLELQNQTQPAQEKRDNKGAGEASNNKVTHRQY</sequence>
<feature type="compositionally biased region" description="Polar residues" evidence="1">
    <location>
        <begin position="213"/>
        <end position="226"/>
    </location>
</feature>
<dbReference type="OrthoDB" id="76453at2759"/>
<keyword evidence="3" id="KW-1185">Reference proteome</keyword>
<reference evidence="2" key="2">
    <citation type="submission" date="2025-09" db="UniProtKB">
        <authorList>
            <consortium name="Ensembl"/>
        </authorList>
    </citation>
    <scope>IDENTIFICATION</scope>
</reference>
<organism evidence="2 3">
    <name type="scientific">Leptobrachium leishanense</name>
    <name type="common">Leishan spiny toad</name>
    <dbReference type="NCBI Taxonomy" id="445787"/>
    <lineage>
        <taxon>Eukaryota</taxon>
        <taxon>Metazoa</taxon>
        <taxon>Chordata</taxon>
        <taxon>Craniata</taxon>
        <taxon>Vertebrata</taxon>
        <taxon>Euteleostomi</taxon>
        <taxon>Amphibia</taxon>
        <taxon>Batrachia</taxon>
        <taxon>Anura</taxon>
        <taxon>Pelobatoidea</taxon>
        <taxon>Megophryidae</taxon>
        <taxon>Leptobrachium</taxon>
    </lineage>
</organism>
<name>A0A8C5QIC0_9ANUR</name>